<evidence type="ECO:0000313" key="3">
    <source>
        <dbReference type="EMBL" id="VWB27771.1"/>
    </source>
</evidence>
<protein>
    <submittedName>
        <fullName evidence="3">RND transporter</fullName>
    </submittedName>
</protein>
<dbReference type="GO" id="GO:0005886">
    <property type="term" value="C:plasma membrane"/>
    <property type="evidence" value="ECO:0007669"/>
    <property type="project" value="UniProtKB-SubCell"/>
</dbReference>
<keyword evidence="2" id="KW-0449">Lipoprotein</keyword>
<reference evidence="3 4" key="1">
    <citation type="submission" date="2019-09" db="EMBL/GenBank/DDBJ databases">
        <authorList>
            <person name="Depoorter E."/>
        </authorList>
    </citation>
    <scope>NUCLEOTIDE SEQUENCE [LARGE SCALE GENOMIC DNA]</scope>
    <source>
        <strain evidence="3">LMG 6863</strain>
    </source>
</reference>
<dbReference type="Gene3D" id="1.20.1600.10">
    <property type="entry name" value="Outer membrane efflux proteins (OEP)"/>
    <property type="match status" value="1"/>
</dbReference>
<dbReference type="NCBIfam" id="TIGR01845">
    <property type="entry name" value="outer_NodT"/>
    <property type="match status" value="1"/>
</dbReference>
<evidence type="ECO:0000256" key="2">
    <source>
        <dbReference type="RuleBase" id="RU362097"/>
    </source>
</evidence>
<dbReference type="Pfam" id="PF02321">
    <property type="entry name" value="OEP"/>
    <property type="match status" value="2"/>
</dbReference>
<feature type="signal peptide" evidence="2">
    <location>
        <begin position="1"/>
        <end position="32"/>
    </location>
</feature>
<organism evidence="3 4">
    <name type="scientific">Burkholderia lata (strain ATCC 17760 / DSM 23089 / LMG 22485 / NCIMB 9086 / R18194 / 383)</name>
    <dbReference type="NCBI Taxonomy" id="482957"/>
    <lineage>
        <taxon>Bacteria</taxon>
        <taxon>Pseudomonadati</taxon>
        <taxon>Pseudomonadota</taxon>
        <taxon>Betaproteobacteria</taxon>
        <taxon>Burkholderiales</taxon>
        <taxon>Burkholderiaceae</taxon>
        <taxon>Burkholderia</taxon>
        <taxon>Burkholderia cepacia complex</taxon>
    </lineage>
</organism>
<dbReference type="InterPro" id="IPR010131">
    <property type="entry name" value="MdtP/NodT-like"/>
</dbReference>
<dbReference type="PANTHER" id="PTHR30203">
    <property type="entry name" value="OUTER MEMBRANE CATION EFFLUX PROTEIN"/>
    <property type="match status" value="1"/>
</dbReference>
<keyword evidence="2" id="KW-0812">Transmembrane</keyword>
<comment type="similarity">
    <text evidence="1 2">Belongs to the outer membrane factor (OMF) (TC 1.B.17) family.</text>
</comment>
<dbReference type="SUPFAM" id="SSF56954">
    <property type="entry name" value="Outer membrane efflux proteins (OEP)"/>
    <property type="match status" value="1"/>
</dbReference>
<keyword evidence="2" id="KW-1134">Transmembrane beta strand</keyword>
<sequence length="497" mass="52946">MVTMATMRCPLPPLRTPRYARAFIAACTCALAACTTVGPDYVAPQPAHPPGWSAPRDTVTTDPVQLQNWWRTFGDAQLDALVDQAIAHNQDLAIARQRLLQARAERDQIASRLGPTVTAGGNADAIRSSRALEWPPGIGQSRTYRLGFDASWELDLFGGTRRAVESADAQLDALDDDRHAILVSLLAELASDYAELRATQERLRIATDNVASLDATRRLTEQSNRRGLGTSFAVAQARAELQLAQATLPPLHQDVARLAHAIGVLVGGFPVTLRDTLSAPGATLPVTPALPVTLPSDVIRERPDIRAAERRLAAATAQIGVARAEQFPHFAIPLSLGTTASLVQDLFSGASVAWSVALDGTQTLYDGGRAKAGVDAARAAAEAARLAYEQRIRSAFRDVEDALVAIGAARDQQAMLAAAVDSSQDAQSRATRLYRNGLGEYLSVLTAQRATYRARDALALSRLAQVQGAIALYKSLGVGWRDAPPVAQAGAPQASAH</sequence>
<dbReference type="InterPro" id="IPR003423">
    <property type="entry name" value="OMP_efflux"/>
</dbReference>
<gene>
    <name evidence="3" type="ORF">BLA6863_01165</name>
</gene>
<keyword evidence="2" id="KW-0564">Palmitate</keyword>
<keyword evidence="2" id="KW-0472">Membrane</keyword>
<dbReference type="GO" id="GO:0015562">
    <property type="term" value="F:efflux transmembrane transporter activity"/>
    <property type="evidence" value="ECO:0007669"/>
    <property type="project" value="InterPro"/>
</dbReference>
<proteinExistence type="inferred from homology"/>
<evidence type="ECO:0000256" key="1">
    <source>
        <dbReference type="ARBA" id="ARBA00007613"/>
    </source>
</evidence>
<dbReference type="Gene3D" id="2.20.200.10">
    <property type="entry name" value="Outer membrane efflux proteins (OEP)"/>
    <property type="match status" value="1"/>
</dbReference>
<dbReference type="AlphaFoldDB" id="A0A6P2IDT1"/>
<evidence type="ECO:0000313" key="4">
    <source>
        <dbReference type="Proteomes" id="UP000494170"/>
    </source>
</evidence>
<dbReference type="PANTHER" id="PTHR30203:SF25">
    <property type="entry name" value="OUTER MEMBRANE PROTEIN-RELATED"/>
    <property type="match status" value="1"/>
</dbReference>
<dbReference type="Proteomes" id="UP000494170">
    <property type="component" value="Unassembled WGS sequence"/>
</dbReference>
<comment type="subcellular location">
    <subcellularLocation>
        <location evidence="2">Cell membrane</location>
        <topology evidence="2">Lipid-anchor</topology>
    </subcellularLocation>
</comment>
<accession>A0A6P2IDT1</accession>
<name>A0A6P2IDT1_BURL3</name>
<feature type="chain" id="PRO_5027149774" evidence="2">
    <location>
        <begin position="33"/>
        <end position="497"/>
    </location>
</feature>
<keyword evidence="2" id="KW-0732">Signal</keyword>
<dbReference type="EMBL" id="CABVPY010000005">
    <property type="protein sequence ID" value="VWB27771.1"/>
    <property type="molecule type" value="Genomic_DNA"/>
</dbReference>